<dbReference type="Proteomes" id="UP000434475">
    <property type="component" value="Unassembled WGS sequence"/>
</dbReference>
<organism evidence="1 2">
    <name type="scientific">Flavonifractor plautii</name>
    <name type="common">Fusobacterium plautii</name>
    <dbReference type="NCBI Taxonomy" id="292800"/>
    <lineage>
        <taxon>Bacteria</taxon>
        <taxon>Bacillati</taxon>
        <taxon>Bacillota</taxon>
        <taxon>Clostridia</taxon>
        <taxon>Eubacteriales</taxon>
        <taxon>Oscillospiraceae</taxon>
        <taxon>Flavonifractor</taxon>
    </lineage>
</organism>
<dbReference type="RefSeq" id="WP_172697468.1">
    <property type="nucleotide sequence ID" value="NZ_WKPR01000004.1"/>
</dbReference>
<reference evidence="1 2" key="1">
    <citation type="journal article" date="2019" name="Nat. Med.">
        <title>A library of human gut bacterial isolates paired with longitudinal multiomics data enables mechanistic microbiome research.</title>
        <authorList>
            <person name="Poyet M."/>
            <person name="Groussin M."/>
            <person name="Gibbons S.M."/>
            <person name="Avila-Pacheco J."/>
            <person name="Jiang X."/>
            <person name="Kearney S.M."/>
            <person name="Perrotta A.R."/>
            <person name="Berdy B."/>
            <person name="Zhao S."/>
            <person name="Lieberman T.D."/>
            <person name="Swanson P.K."/>
            <person name="Smith M."/>
            <person name="Roesemann S."/>
            <person name="Alexander J.E."/>
            <person name="Rich S.A."/>
            <person name="Livny J."/>
            <person name="Vlamakis H."/>
            <person name="Clish C."/>
            <person name="Bullock K."/>
            <person name="Deik A."/>
            <person name="Scott J."/>
            <person name="Pierce K.A."/>
            <person name="Xavier R.J."/>
            <person name="Alm E.J."/>
        </authorList>
    </citation>
    <scope>NUCLEOTIDE SEQUENCE [LARGE SCALE GENOMIC DNA]</scope>
    <source>
        <strain evidence="1 2">BIOML-A2</strain>
    </source>
</reference>
<name>A0A6I2QZK8_FLAPL</name>
<evidence type="ECO:0000313" key="2">
    <source>
        <dbReference type="Proteomes" id="UP000434475"/>
    </source>
</evidence>
<protein>
    <submittedName>
        <fullName evidence="1">Uncharacterized protein</fullName>
    </submittedName>
</protein>
<dbReference type="EMBL" id="WKPR01000004">
    <property type="protein sequence ID" value="MSB19109.1"/>
    <property type="molecule type" value="Genomic_DNA"/>
</dbReference>
<proteinExistence type="predicted"/>
<gene>
    <name evidence="1" type="ORF">GKE97_06200</name>
</gene>
<evidence type="ECO:0000313" key="1">
    <source>
        <dbReference type="EMBL" id="MSB19109.1"/>
    </source>
</evidence>
<sequence>MERTTLRGPDGTAYIKSSVTRREAAHRLAAYEDTGLEPEEITAIIGLASENCAKTADKIDQLLSDDKELGEYRALGPIDRIRELTQAYSEGVCGIPPVKLHQKIFRVLNGKVYEEIVCSATWEPFTPRPRWKVWVMGSGLPYYWGDVFGKTVFLTREEAERTLEGV</sequence>
<accession>A0A6I2QZK8</accession>
<dbReference type="AlphaFoldDB" id="A0A6I2QZK8"/>
<comment type="caution">
    <text evidence="1">The sequence shown here is derived from an EMBL/GenBank/DDBJ whole genome shotgun (WGS) entry which is preliminary data.</text>
</comment>